<name>A0A4S4KF08_9APHY</name>
<evidence type="ECO:0000313" key="1">
    <source>
        <dbReference type="EMBL" id="THG95029.1"/>
    </source>
</evidence>
<gene>
    <name evidence="1" type="ORF">EW026_g6551</name>
</gene>
<organism evidence="1 2">
    <name type="scientific">Hermanssonia centrifuga</name>
    <dbReference type="NCBI Taxonomy" id="98765"/>
    <lineage>
        <taxon>Eukaryota</taxon>
        <taxon>Fungi</taxon>
        <taxon>Dikarya</taxon>
        <taxon>Basidiomycota</taxon>
        <taxon>Agaricomycotina</taxon>
        <taxon>Agaricomycetes</taxon>
        <taxon>Polyporales</taxon>
        <taxon>Meruliaceae</taxon>
        <taxon>Hermanssonia</taxon>
    </lineage>
</organism>
<accession>A0A4S4KF08</accession>
<evidence type="ECO:0000313" key="2">
    <source>
        <dbReference type="Proteomes" id="UP000309038"/>
    </source>
</evidence>
<dbReference type="Proteomes" id="UP000309038">
    <property type="component" value="Unassembled WGS sequence"/>
</dbReference>
<evidence type="ECO:0008006" key="3">
    <source>
        <dbReference type="Google" id="ProtNLM"/>
    </source>
</evidence>
<dbReference type="InterPro" id="IPR032675">
    <property type="entry name" value="LRR_dom_sf"/>
</dbReference>
<dbReference type="EMBL" id="SGPJ01000366">
    <property type="protein sequence ID" value="THG95029.1"/>
    <property type="molecule type" value="Genomic_DNA"/>
</dbReference>
<protein>
    <recommendedName>
        <fullName evidence="3">F-box protein</fullName>
    </recommendedName>
</protein>
<dbReference type="SUPFAM" id="SSF52058">
    <property type="entry name" value="L domain-like"/>
    <property type="match status" value="1"/>
</dbReference>
<dbReference type="Gene3D" id="3.80.10.10">
    <property type="entry name" value="Ribonuclease Inhibitor"/>
    <property type="match status" value="1"/>
</dbReference>
<comment type="caution">
    <text evidence="1">The sequence shown here is derived from an EMBL/GenBank/DDBJ whole genome shotgun (WGS) entry which is preliminary data.</text>
</comment>
<sequence length="458" mass="52342">MHTCRSLYHAGIPHLLFHNINIRTRAKLLSFCRFILTDPSRFRFLRHLDISVPGRFKTPRKADLLLAMFMYAHQLQQLRIFDCEILDSHYQIPFAIAALTSLKSLTLHLPNDSAYQMLKCMRSDIVKMDICFYRDDEVPQDPVPLLSCLCHSLQELRVTYAHFECAVGQYYPSLRTLVVDDCQFAKVEPLAESFPNASDLSLWMGQEDDNLEVNEIEECRSINQTAQDNVGWDGLDRLRGDILSLYMLGLRCQVYHLDVQSTFLTSPRSSQLRAVLSDSRPSMFSVRINAVKFEMSFLPPMLEPVRETLTHLIVYMDLSDSSDEPDGMLASDFPLIGFASLQTADSSSFYPQHGLLASLQFLDISFLVLNVCWDTTDQLPQHPTEAYLEHMEFEKMARAAKRCVSSLRYFVIDSGRRPMSFWDVSHSERGTRPLSAEEGWLMLAKEGVSIGYDLAGCD</sequence>
<reference evidence="1 2" key="1">
    <citation type="submission" date="2019-02" db="EMBL/GenBank/DDBJ databases">
        <title>Genome sequencing of the rare red list fungi Phlebia centrifuga.</title>
        <authorList>
            <person name="Buettner E."/>
            <person name="Kellner H."/>
        </authorList>
    </citation>
    <scope>NUCLEOTIDE SEQUENCE [LARGE SCALE GENOMIC DNA]</scope>
    <source>
        <strain evidence="1 2">DSM 108282</strain>
    </source>
</reference>
<keyword evidence="2" id="KW-1185">Reference proteome</keyword>
<dbReference type="AlphaFoldDB" id="A0A4S4KF08"/>
<proteinExistence type="predicted"/>